<dbReference type="RefSeq" id="WP_242374514.1">
    <property type="nucleotide sequence ID" value="NZ_JAKRKC020000003.1"/>
</dbReference>
<dbReference type="PANTHER" id="PTHR38011:SF2">
    <property type="entry name" value="BIFUNCTIONAL DEAMINASE-REDUCTASE DOMAIN PROTEIN"/>
    <property type="match status" value="1"/>
</dbReference>
<feature type="domain" description="Bacterial bifunctional deaminase-reductase C-terminal" evidence="1">
    <location>
        <begin position="111"/>
        <end position="188"/>
    </location>
</feature>
<dbReference type="InterPro" id="IPR002734">
    <property type="entry name" value="RibDG_C"/>
</dbReference>
<dbReference type="InterPro" id="IPR050765">
    <property type="entry name" value="Riboflavin_Biosynth_HTPR"/>
</dbReference>
<accession>A0ABT0GBC5</accession>
<comment type="caution">
    <text evidence="2">The sequence shown here is derived from an EMBL/GenBank/DDBJ whole genome shotgun (WGS) entry which is preliminary data.</text>
</comment>
<evidence type="ECO:0000313" key="2">
    <source>
        <dbReference type="EMBL" id="MCK2221520.1"/>
    </source>
</evidence>
<dbReference type="EMBL" id="JAKRKC020000003">
    <property type="protein sequence ID" value="MCK2221520.1"/>
    <property type="molecule type" value="Genomic_DNA"/>
</dbReference>
<keyword evidence="3" id="KW-1185">Reference proteome</keyword>
<dbReference type="Pfam" id="PF01872">
    <property type="entry name" value="RibD_C"/>
    <property type="match status" value="1"/>
</dbReference>
<gene>
    <name evidence="2" type="ORF">MF672_048115</name>
</gene>
<evidence type="ECO:0000259" key="1">
    <source>
        <dbReference type="Pfam" id="PF01872"/>
    </source>
</evidence>
<dbReference type="PANTHER" id="PTHR38011">
    <property type="entry name" value="DIHYDROFOLATE REDUCTASE FAMILY PROTEIN (AFU_ORTHOLOGUE AFUA_8G06820)"/>
    <property type="match status" value="1"/>
</dbReference>
<dbReference type="Proteomes" id="UP001317259">
    <property type="component" value="Unassembled WGS sequence"/>
</dbReference>
<proteinExistence type="predicted"/>
<name>A0ABT0GBC5_9ACTN</name>
<protein>
    <submittedName>
        <fullName evidence="2">Dihydrofolate reductase family protein</fullName>
    </submittedName>
</protein>
<sequence>MGTISAFESVSLDGVMQGPGRADEDTRDGFRHGGWGVGYADEVTGRLAGSGMARTTALLFGHRSYDDLLRHWTSVAEPNPFTDSLLKQRKYVVTRDEGAELAYPNSTRLAGEAVETVARLKAEVDGVITVIGSGALVRSLHAAGLVDEYVLLVHPVVLGTGTRLFGAGDGGRTDLVLEESVTSTTGVVVTRYQVK</sequence>
<organism evidence="2 3">
    <name type="scientific">Actinomadura luzonensis</name>
    <dbReference type="NCBI Taxonomy" id="2805427"/>
    <lineage>
        <taxon>Bacteria</taxon>
        <taxon>Bacillati</taxon>
        <taxon>Actinomycetota</taxon>
        <taxon>Actinomycetes</taxon>
        <taxon>Streptosporangiales</taxon>
        <taxon>Thermomonosporaceae</taxon>
        <taxon>Actinomadura</taxon>
    </lineage>
</organism>
<reference evidence="2 3" key="1">
    <citation type="submission" date="2022-04" db="EMBL/GenBank/DDBJ databases">
        <title>Genome draft of Actinomadura sp. ATCC 31491.</title>
        <authorList>
            <person name="Shi X."/>
            <person name="Du Y."/>
        </authorList>
    </citation>
    <scope>NUCLEOTIDE SEQUENCE [LARGE SCALE GENOMIC DNA]</scope>
    <source>
        <strain evidence="2 3">ATCC 31491</strain>
    </source>
</reference>
<evidence type="ECO:0000313" key="3">
    <source>
        <dbReference type="Proteomes" id="UP001317259"/>
    </source>
</evidence>